<dbReference type="NCBIfam" id="TIGR00231">
    <property type="entry name" value="small_GTP"/>
    <property type="match status" value="1"/>
</dbReference>
<dbReference type="PATRIC" id="fig|523844.20.peg.1078"/>
<dbReference type="AlphaFoldDB" id="A0A0E3KP67"/>
<dbReference type="GeneID" id="41603816"/>
<sequence>MMIFEKIRTVPTSDELINKAFKRSARAMAGKTIDSRESRFRANESMLLTAANILTDNLANIVRRFPSFESLPRFYYELTDILVGVEKLKMSLASVDWASRKIHEVARSYVGKIRASEVPEPVRKEAFGRLASIIKSISKDLLFLNEARNILRKLPDVQDESTIVVAGYPNVGKSSFVSKITGASPEVAPYPFTTKGVTIGHFTRDGVRYQVMDTPGLLDRPMSERNDIERQAITAIRYLDAVVMFIIDPSESCGYAIEEQKRLLAEIRENFKLPILVVANKADRPEFQELDEAEFNISTVTGEGITEVMDRLLEMIEEKRLSSPSEEPDTEPAI</sequence>
<dbReference type="Gene3D" id="1.20.120.1190">
    <property type="match status" value="1"/>
</dbReference>
<dbReference type="InterPro" id="IPR027417">
    <property type="entry name" value="P-loop_NTPase"/>
</dbReference>
<dbReference type="EMBL" id="CP009501">
    <property type="protein sequence ID" value="AKB12593.1"/>
    <property type="molecule type" value="Genomic_DNA"/>
</dbReference>
<evidence type="ECO:0000256" key="2">
    <source>
        <dbReference type="ARBA" id="ARBA00023134"/>
    </source>
</evidence>
<dbReference type="Pfam" id="PF06858">
    <property type="entry name" value="NOG1"/>
    <property type="match status" value="1"/>
</dbReference>
<evidence type="ECO:0000259" key="3">
    <source>
        <dbReference type="PROSITE" id="PS51710"/>
    </source>
</evidence>
<dbReference type="Gene3D" id="3.40.50.300">
    <property type="entry name" value="P-loop containing nucleotide triphosphate hydrolases"/>
    <property type="match status" value="1"/>
</dbReference>
<dbReference type="STRING" id="523844.MSTHT_0835"/>
<dbReference type="Proteomes" id="UP000066529">
    <property type="component" value="Chromosome"/>
</dbReference>
<dbReference type="SUPFAM" id="SSF52540">
    <property type="entry name" value="P-loop containing nucleoside triphosphate hydrolases"/>
    <property type="match status" value="1"/>
</dbReference>
<evidence type="ECO:0000256" key="1">
    <source>
        <dbReference type="ARBA" id="ARBA00022741"/>
    </source>
</evidence>
<dbReference type="InterPro" id="IPR006073">
    <property type="entry name" value="GTP-bd"/>
</dbReference>
<dbReference type="InterPro" id="IPR005225">
    <property type="entry name" value="Small_GTP-bd"/>
</dbReference>
<dbReference type="HOGENOM" id="CLU_011784_0_0_2"/>
<dbReference type="PANTHER" id="PTHR45759">
    <property type="entry name" value="NUCLEOLAR GTP-BINDING PROTEIN 1"/>
    <property type="match status" value="1"/>
</dbReference>
<name>A0A0E3KP67_METTT</name>
<dbReference type="Pfam" id="PF17835">
    <property type="entry name" value="NOG1_N"/>
    <property type="match status" value="1"/>
</dbReference>
<proteinExistence type="predicted"/>
<dbReference type="PRINTS" id="PR00326">
    <property type="entry name" value="GTP1OBG"/>
</dbReference>
<dbReference type="KEGG" id="mthr:MSTHT_0835"/>
<dbReference type="InterPro" id="IPR041623">
    <property type="entry name" value="NOG1_N"/>
</dbReference>
<dbReference type="PROSITE" id="PS51710">
    <property type="entry name" value="G_OBG"/>
    <property type="match status" value="1"/>
</dbReference>
<keyword evidence="1" id="KW-0547">Nucleotide-binding</keyword>
<keyword evidence="2" id="KW-0342">GTP-binding</keyword>
<evidence type="ECO:0000313" key="4">
    <source>
        <dbReference type="EMBL" id="AKB12593.1"/>
    </source>
</evidence>
<dbReference type="InterPro" id="IPR010674">
    <property type="entry name" value="NOG1_Rossman_fold_dom"/>
</dbReference>
<evidence type="ECO:0000313" key="5">
    <source>
        <dbReference type="Proteomes" id="UP000066529"/>
    </source>
</evidence>
<accession>A0A0E3KP67</accession>
<protein>
    <submittedName>
        <fullName evidence="4">GTP-binding protein, gtp1/obg family</fullName>
    </submittedName>
</protein>
<feature type="domain" description="OBG-type G" evidence="3">
    <location>
        <begin position="161"/>
        <end position="334"/>
    </location>
</feature>
<dbReference type="GO" id="GO:0005525">
    <property type="term" value="F:GTP binding"/>
    <property type="evidence" value="ECO:0007669"/>
    <property type="project" value="UniProtKB-KW"/>
</dbReference>
<gene>
    <name evidence="4" type="ORF">MSTHT_0835</name>
</gene>
<reference evidence="4 5" key="1">
    <citation type="submission" date="2014-07" db="EMBL/GenBank/DDBJ databases">
        <title>Methanogenic archaea and the global carbon cycle.</title>
        <authorList>
            <person name="Henriksen J.R."/>
            <person name="Luke J."/>
            <person name="Reinhart S."/>
            <person name="Benedict M.N."/>
            <person name="Youngblut N.D."/>
            <person name="Metcalf M.E."/>
            <person name="Whitaker R.J."/>
            <person name="Metcalf W.W."/>
        </authorList>
    </citation>
    <scope>NUCLEOTIDE SEQUENCE [LARGE SCALE GENOMIC DNA]</scope>
    <source>
        <strain evidence="5">ATCC 43570 / DSM 1825 / OCM 12 / VKM B-1830 / TM-1</strain>
    </source>
</reference>
<organism evidence="4 5">
    <name type="scientific">Methanosarcina thermophila (strain ATCC 43570 / DSM 1825 / OCM 12 / VKM B-1830 / TM-1)</name>
    <dbReference type="NCBI Taxonomy" id="523844"/>
    <lineage>
        <taxon>Archaea</taxon>
        <taxon>Methanobacteriati</taxon>
        <taxon>Methanobacteriota</taxon>
        <taxon>Stenosarchaea group</taxon>
        <taxon>Methanomicrobia</taxon>
        <taxon>Methanosarcinales</taxon>
        <taxon>Methanosarcinaceae</taxon>
        <taxon>Methanosarcina</taxon>
    </lineage>
</organism>
<dbReference type="CDD" id="cd01897">
    <property type="entry name" value="NOG"/>
    <property type="match status" value="1"/>
</dbReference>
<dbReference type="InterPro" id="IPR031167">
    <property type="entry name" value="G_OBG"/>
</dbReference>
<dbReference type="RefSeq" id="WP_048166729.1">
    <property type="nucleotide sequence ID" value="NZ_CP009501.1"/>
</dbReference>